<dbReference type="EMBL" id="MN740614">
    <property type="protein sequence ID" value="QHU35904.1"/>
    <property type="molecule type" value="Genomic_DNA"/>
</dbReference>
<keyword evidence="1" id="KW-0472">Membrane</keyword>
<name>A0A6C0M237_9ZZZZ</name>
<accession>A0A6C0M237</accession>
<keyword evidence="1" id="KW-1133">Transmembrane helix</keyword>
<feature type="transmembrane region" description="Helical" evidence="1">
    <location>
        <begin position="6"/>
        <end position="25"/>
    </location>
</feature>
<reference evidence="2" key="1">
    <citation type="journal article" date="2020" name="Nature">
        <title>Giant virus diversity and host interactions through global metagenomics.</title>
        <authorList>
            <person name="Schulz F."/>
            <person name="Roux S."/>
            <person name="Paez-Espino D."/>
            <person name="Jungbluth S."/>
            <person name="Walsh D.A."/>
            <person name="Denef V.J."/>
            <person name="McMahon K.D."/>
            <person name="Konstantinidis K.T."/>
            <person name="Eloe-Fadrosh E.A."/>
            <person name="Kyrpides N.C."/>
            <person name="Woyke T."/>
        </authorList>
    </citation>
    <scope>NUCLEOTIDE SEQUENCE</scope>
    <source>
        <strain evidence="2">GVMAG-S-1035085-51</strain>
    </source>
</reference>
<evidence type="ECO:0000256" key="1">
    <source>
        <dbReference type="SAM" id="Phobius"/>
    </source>
</evidence>
<dbReference type="AlphaFoldDB" id="A0A6C0M237"/>
<evidence type="ECO:0000313" key="2">
    <source>
        <dbReference type="EMBL" id="QHU35904.1"/>
    </source>
</evidence>
<feature type="transmembrane region" description="Helical" evidence="1">
    <location>
        <begin position="37"/>
        <end position="67"/>
    </location>
</feature>
<proteinExistence type="predicted"/>
<keyword evidence="1" id="KW-0812">Transmembrane</keyword>
<sequence length="71" mass="8339">MQIDNFITSIYILLLGIIIGVIFYNKFDKDYYKISKVMHYLTILCAFLFLYMGFFPAAVLLGFHLAYELNI</sequence>
<protein>
    <submittedName>
        <fullName evidence="2">Uncharacterized protein</fullName>
    </submittedName>
</protein>
<organism evidence="2">
    <name type="scientific">viral metagenome</name>
    <dbReference type="NCBI Taxonomy" id="1070528"/>
    <lineage>
        <taxon>unclassified sequences</taxon>
        <taxon>metagenomes</taxon>
        <taxon>organismal metagenomes</taxon>
    </lineage>
</organism>